<evidence type="ECO:0000313" key="1">
    <source>
        <dbReference type="EMBL" id="MDQ0497382.1"/>
    </source>
</evidence>
<sequence>MLLVVLPDVYRHASIGTSAVGQLQEELRLMLLVVLPDVYRHASIGTSAVGQLQAITKSMLSLLLYYSEQCLFAVQAPSPKYSVLNLFLKG</sequence>
<evidence type="ECO:0000313" key="2">
    <source>
        <dbReference type="Proteomes" id="UP001242811"/>
    </source>
</evidence>
<comment type="caution">
    <text evidence="1">The sequence shown here is derived from an EMBL/GenBank/DDBJ whole genome shotgun (WGS) entry which is preliminary data.</text>
</comment>
<gene>
    <name evidence="1" type="ORF">QOZ95_005624</name>
</gene>
<organism evidence="1 2">
    <name type="scientific">Paenibacillus brasilensis</name>
    <dbReference type="NCBI Taxonomy" id="128574"/>
    <lineage>
        <taxon>Bacteria</taxon>
        <taxon>Bacillati</taxon>
        <taxon>Bacillota</taxon>
        <taxon>Bacilli</taxon>
        <taxon>Bacillales</taxon>
        <taxon>Paenibacillaceae</taxon>
        <taxon>Paenibacillus</taxon>
    </lineage>
</organism>
<proteinExistence type="predicted"/>
<name>A0ABU0L7U3_9BACL</name>
<protein>
    <submittedName>
        <fullName evidence="1">Uncharacterized protein</fullName>
    </submittedName>
</protein>
<dbReference type="Proteomes" id="UP001242811">
    <property type="component" value="Unassembled WGS sequence"/>
</dbReference>
<accession>A0ABU0L7U3</accession>
<dbReference type="EMBL" id="JAUSWA010000084">
    <property type="protein sequence ID" value="MDQ0497382.1"/>
    <property type="molecule type" value="Genomic_DNA"/>
</dbReference>
<keyword evidence="2" id="KW-1185">Reference proteome</keyword>
<reference evidence="1 2" key="1">
    <citation type="submission" date="2023-07" db="EMBL/GenBank/DDBJ databases">
        <title>Genomic Encyclopedia of Type Strains, Phase IV (KMG-IV): sequencing the most valuable type-strain genomes for metagenomic binning, comparative biology and taxonomic classification.</title>
        <authorList>
            <person name="Goeker M."/>
        </authorList>
    </citation>
    <scope>NUCLEOTIDE SEQUENCE [LARGE SCALE GENOMIC DNA]</scope>
    <source>
        <strain evidence="1 2">DSM 14914</strain>
    </source>
</reference>